<gene>
    <name evidence="3" type="ORF">COCVIDRAFT_17116</name>
</gene>
<keyword evidence="2" id="KW-1133">Transmembrane helix</keyword>
<dbReference type="HOGENOM" id="CLU_681503_0_0_1"/>
<evidence type="ECO:0008006" key="5">
    <source>
        <dbReference type="Google" id="ProtNLM"/>
    </source>
</evidence>
<dbReference type="AlphaFoldDB" id="W7EIQ0"/>
<evidence type="ECO:0000256" key="1">
    <source>
        <dbReference type="SAM" id="MobiDB-lite"/>
    </source>
</evidence>
<keyword evidence="4" id="KW-1185">Reference proteome</keyword>
<evidence type="ECO:0000256" key="2">
    <source>
        <dbReference type="SAM" id="Phobius"/>
    </source>
</evidence>
<dbReference type="EMBL" id="KI968748">
    <property type="protein sequence ID" value="EUN25690.1"/>
    <property type="molecule type" value="Genomic_DNA"/>
</dbReference>
<dbReference type="GeneID" id="26251940"/>
<accession>W7EIQ0</accession>
<feature type="region of interest" description="Disordered" evidence="1">
    <location>
        <begin position="222"/>
        <end position="303"/>
    </location>
</feature>
<feature type="compositionally biased region" description="Polar residues" evidence="1">
    <location>
        <begin position="140"/>
        <end position="158"/>
    </location>
</feature>
<protein>
    <recommendedName>
        <fullName evidence="5">Extracellular membrane protein CFEM domain-containing protein</fullName>
    </recommendedName>
</protein>
<organism evidence="3 4">
    <name type="scientific">Bipolaris victoriae (strain FI3)</name>
    <name type="common">Victoria blight of oats agent</name>
    <name type="synonym">Cochliobolus victoriae</name>
    <dbReference type="NCBI Taxonomy" id="930091"/>
    <lineage>
        <taxon>Eukaryota</taxon>
        <taxon>Fungi</taxon>
        <taxon>Dikarya</taxon>
        <taxon>Ascomycota</taxon>
        <taxon>Pezizomycotina</taxon>
        <taxon>Dothideomycetes</taxon>
        <taxon>Pleosporomycetidae</taxon>
        <taxon>Pleosporales</taxon>
        <taxon>Pleosporineae</taxon>
        <taxon>Pleosporaceae</taxon>
        <taxon>Bipolaris</taxon>
    </lineage>
</organism>
<name>W7EIQ0_BIPV3</name>
<sequence length="404" mass="42190">MAAVKSNFPCHTTPTPDYACLCSQYLWRISCYENYASGPWAHADRAITEGNVHNTCRAAGSVAVDQVQKEHARRKRQIGDFLSSIVGDVSSILSSKGVTVPTAVIESVAGGVVNALPTPVDPTSIAARITATSAVGEENGSMTVTEIGTSTSLSTRGVTSASSSEGPASSSSATSPPPSPSNSNSGPSAGLIAGVVVGAIAALALIGIFILLLLRHRRKTKYQPSSPFTDKEASPTISSLSSNGHVPQIDTSSTFPTPTVLPAGTPTALASPEPALRSPISPVSPITPQDQAPWISPPSTLAGGTLPRYPSSAGITPWDSHYYYQDSKTPQTTEMPTSANSWELDGKEVSHLGEFGAAQENQLDGDGGVRREGRGRECVTDYQAGEENRLKGEFVGSKPVERGW</sequence>
<proteinExistence type="predicted"/>
<feature type="transmembrane region" description="Helical" evidence="2">
    <location>
        <begin position="189"/>
        <end position="214"/>
    </location>
</feature>
<evidence type="ECO:0000313" key="3">
    <source>
        <dbReference type="EMBL" id="EUN25690.1"/>
    </source>
</evidence>
<feature type="compositionally biased region" description="Low complexity" evidence="1">
    <location>
        <begin position="159"/>
        <end position="174"/>
    </location>
</feature>
<keyword evidence="2" id="KW-0812">Transmembrane</keyword>
<keyword evidence="2" id="KW-0472">Membrane</keyword>
<evidence type="ECO:0000313" key="4">
    <source>
        <dbReference type="Proteomes" id="UP000054337"/>
    </source>
</evidence>
<dbReference type="OrthoDB" id="3693952at2759"/>
<feature type="region of interest" description="Disordered" evidence="1">
    <location>
        <begin position="140"/>
        <end position="186"/>
    </location>
</feature>
<dbReference type="RefSeq" id="XP_014555254.1">
    <property type="nucleotide sequence ID" value="XM_014699768.1"/>
</dbReference>
<reference evidence="3 4" key="1">
    <citation type="journal article" date="2013" name="PLoS Genet.">
        <title>Comparative genome structure, secondary metabolite, and effector coding capacity across Cochliobolus pathogens.</title>
        <authorList>
            <person name="Condon B.J."/>
            <person name="Leng Y."/>
            <person name="Wu D."/>
            <person name="Bushley K.E."/>
            <person name="Ohm R.A."/>
            <person name="Otillar R."/>
            <person name="Martin J."/>
            <person name="Schackwitz W."/>
            <person name="Grimwood J."/>
            <person name="MohdZainudin N."/>
            <person name="Xue C."/>
            <person name="Wang R."/>
            <person name="Manning V.A."/>
            <person name="Dhillon B."/>
            <person name="Tu Z.J."/>
            <person name="Steffenson B.J."/>
            <person name="Salamov A."/>
            <person name="Sun H."/>
            <person name="Lowry S."/>
            <person name="LaButti K."/>
            <person name="Han J."/>
            <person name="Copeland A."/>
            <person name="Lindquist E."/>
            <person name="Barry K."/>
            <person name="Schmutz J."/>
            <person name="Baker S.E."/>
            <person name="Ciuffetti L.M."/>
            <person name="Grigoriev I.V."/>
            <person name="Zhong S."/>
            <person name="Turgeon B.G."/>
        </authorList>
    </citation>
    <scope>NUCLEOTIDE SEQUENCE [LARGE SCALE GENOMIC DNA]</scope>
    <source>
        <strain evidence="3 4">FI3</strain>
    </source>
</reference>
<feature type="compositionally biased region" description="Polar residues" evidence="1">
    <location>
        <begin position="235"/>
        <end position="257"/>
    </location>
</feature>
<dbReference type="Proteomes" id="UP000054337">
    <property type="component" value="Unassembled WGS sequence"/>
</dbReference>